<sequence>MRNKCIALLLLLGAVCATSQDRAAPNQSAKSYKIAQAGYTYEFPRDYFNHEDFQTEWWYYTGHLKSSNGRRFGYELTFFRQGVSRADNSHPWFVHDVWMAHLALSDINGQHFYNEERLNRTGPGVAGVDSQTGIVWNGNWQAHIAEHEEDLRGIAGKFSIALKLIPKKPPTIEGPNGVSQKAEGAGHASQYFSLTRLTTSGSIDIDGKAYQVGGTSWMDHEFFTGSMAAAETGWDWLSVQLEEGTELMLYRLRHADGTIDPYSSGTYIDATGKSLFLSAKDFAMIPVSDSESKWLSPATKASYPLHWHVSIPRLNMELDVTTPLKDQELTGNFGPSYWEGAIDVRGQRSQSPLSGVGYLEMTGYAKAGQPVLPR</sequence>
<organism evidence="3 4">
    <name type="scientific">Granulicella sibirica</name>
    <dbReference type="NCBI Taxonomy" id="2479048"/>
    <lineage>
        <taxon>Bacteria</taxon>
        <taxon>Pseudomonadati</taxon>
        <taxon>Acidobacteriota</taxon>
        <taxon>Terriglobia</taxon>
        <taxon>Terriglobales</taxon>
        <taxon>Acidobacteriaceae</taxon>
        <taxon>Granulicella</taxon>
    </lineage>
</organism>
<dbReference type="PANTHER" id="PTHR38591:SF1">
    <property type="entry name" value="BLL1000 PROTEIN"/>
    <property type="match status" value="1"/>
</dbReference>
<dbReference type="InterPro" id="IPR023374">
    <property type="entry name" value="AttH-like_dom_sf"/>
</dbReference>
<keyword evidence="1" id="KW-0732">Signal</keyword>
<dbReference type="Gene3D" id="2.40.370.10">
    <property type="entry name" value="AttH-like domain"/>
    <property type="match status" value="2"/>
</dbReference>
<feature type="chain" id="PRO_5020690988" evidence="1">
    <location>
        <begin position="24"/>
        <end position="374"/>
    </location>
</feature>
<evidence type="ECO:0000256" key="1">
    <source>
        <dbReference type="SAM" id="SignalP"/>
    </source>
</evidence>
<evidence type="ECO:0000259" key="2">
    <source>
        <dbReference type="Pfam" id="PF07143"/>
    </source>
</evidence>
<protein>
    <submittedName>
        <fullName evidence="3">AttH component of AttEFGH ABC transport system</fullName>
    </submittedName>
</protein>
<dbReference type="InterPro" id="IPR010791">
    <property type="entry name" value="AttH_dom"/>
</dbReference>
<dbReference type="Pfam" id="PF17186">
    <property type="entry name" value="Lipocalin_9"/>
    <property type="match status" value="1"/>
</dbReference>
<keyword evidence="4" id="KW-1185">Reference proteome</keyword>
<evidence type="ECO:0000313" key="3">
    <source>
        <dbReference type="EMBL" id="RXH54207.1"/>
    </source>
</evidence>
<dbReference type="SUPFAM" id="SSF159245">
    <property type="entry name" value="AttH-like"/>
    <property type="match status" value="1"/>
</dbReference>
<name>A0A4Q0SU36_9BACT</name>
<dbReference type="AlphaFoldDB" id="A0A4Q0SU36"/>
<feature type="signal peptide" evidence="1">
    <location>
        <begin position="1"/>
        <end position="23"/>
    </location>
</feature>
<reference evidence="3 4" key="1">
    <citation type="submission" date="2018-11" db="EMBL/GenBank/DDBJ databases">
        <authorList>
            <person name="Mardanov A.V."/>
            <person name="Ravin N.V."/>
            <person name="Dedysh S.N."/>
        </authorList>
    </citation>
    <scope>NUCLEOTIDE SEQUENCE [LARGE SCALE GENOMIC DNA]</scope>
    <source>
        <strain evidence="3 4">AF10</strain>
    </source>
</reference>
<dbReference type="Pfam" id="PF07143">
    <property type="entry name" value="CrtC"/>
    <property type="match status" value="1"/>
</dbReference>
<reference evidence="4" key="2">
    <citation type="submission" date="2019-02" db="EMBL/GenBank/DDBJ databases">
        <title>Granulicella sibirica sp. nov., a psychrotolerant acidobacterium isolated from an organic soil layer in forested tundra, West Siberia.</title>
        <authorList>
            <person name="Oshkin I.Y."/>
            <person name="Kulichevskaya I.S."/>
            <person name="Rijpstra W.I.C."/>
            <person name="Sinninghe Damste J.S."/>
            <person name="Rakitin A.L."/>
            <person name="Ravin N.V."/>
            <person name="Dedysh S.N."/>
        </authorList>
    </citation>
    <scope>NUCLEOTIDE SEQUENCE [LARGE SCALE GENOMIC DNA]</scope>
    <source>
        <strain evidence="4">AF10</strain>
    </source>
</reference>
<dbReference type="RefSeq" id="WP_128915446.1">
    <property type="nucleotide sequence ID" value="NZ_RDSM01000005.1"/>
</dbReference>
<dbReference type="OrthoDB" id="9770826at2"/>
<accession>A0A4Q0SU36</accession>
<dbReference type="Proteomes" id="UP000289437">
    <property type="component" value="Unassembled WGS sequence"/>
</dbReference>
<feature type="domain" description="AttH" evidence="2">
    <location>
        <begin position="55"/>
        <end position="222"/>
    </location>
</feature>
<evidence type="ECO:0000313" key="4">
    <source>
        <dbReference type="Proteomes" id="UP000289437"/>
    </source>
</evidence>
<comment type="caution">
    <text evidence="3">The sequence shown here is derived from an EMBL/GenBank/DDBJ whole genome shotgun (WGS) entry which is preliminary data.</text>
</comment>
<gene>
    <name evidence="3" type="ORF">GRAN_4858</name>
</gene>
<proteinExistence type="predicted"/>
<dbReference type="PANTHER" id="PTHR38591">
    <property type="entry name" value="HYDROLASE"/>
    <property type="match status" value="1"/>
</dbReference>
<dbReference type="EMBL" id="RDSM01000005">
    <property type="protein sequence ID" value="RXH54207.1"/>
    <property type="molecule type" value="Genomic_DNA"/>
</dbReference>